<protein>
    <recommendedName>
        <fullName evidence="4">Transposase</fullName>
    </recommendedName>
</protein>
<evidence type="ECO:0008006" key="4">
    <source>
        <dbReference type="Google" id="ProtNLM"/>
    </source>
</evidence>
<proteinExistence type="predicted"/>
<dbReference type="EMBL" id="JALJOS010000056">
    <property type="protein sequence ID" value="KAK9818722.1"/>
    <property type="molecule type" value="Genomic_DNA"/>
</dbReference>
<evidence type="ECO:0000313" key="2">
    <source>
        <dbReference type="EMBL" id="KAK9818722.1"/>
    </source>
</evidence>
<keyword evidence="3" id="KW-1185">Reference proteome</keyword>
<evidence type="ECO:0000256" key="1">
    <source>
        <dbReference type="SAM" id="MobiDB-lite"/>
    </source>
</evidence>
<gene>
    <name evidence="2" type="ORF">WJX74_003201</name>
</gene>
<sequence>MPAAYSKDLCEKVIIKHFGLHQSITKVAEDLVVSEGFCRSVRTLWEQGRAFWKQGPDVVSGRDPGAAPAAHRQKLFSGNTLQGTAGGRVYQKKASQEGH</sequence>
<evidence type="ECO:0000313" key="3">
    <source>
        <dbReference type="Proteomes" id="UP001438707"/>
    </source>
</evidence>
<comment type="caution">
    <text evidence="2">The sequence shown here is derived from an EMBL/GenBank/DDBJ whole genome shotgun (WGS) entry which is preliminary data.</text>
</comment>
<reference evidence="2 3" key="1">
    <citation type="journal article" date="2024" name="Nat. Commun.">
        <title>Phylogenomics reveals the evolutionary origins of lichenization in chlorophyte algae.</title>
        <authorList>
            <person name="Puginier C."/>
            <person name="Libourel C."/>
            <person name="Otte J."/>
            <person name="Skaloud P."/>
            <person name="Haon M."/>
            <person name="Grisel S."/>
            <person name="Petersen M."/>
            <person name="Berrin J.G."/>
            <person name="Delaux P.M."/>
            <person name="Dal Grande F."/>
            <person name="Keller J."/>
        </authorList>
    </citation>
    <scope>NUCLEOTIDE SEQUENCE [LARGE SCALE GENOMIC DNA]</scope>
    <source>
        <strain evidence="2 3">SAG 2145</strain>
    </source>
</reference>
<dbReference type="AlphaFoldDB" id="A0AAW1QBU5"/>
<name>A0AAW1QBU5_9CHLO</name>
<accession>A0AAW1QBU5</accession>
<organism evidence="2 3">
    <name type="scientific">Apatococcus lobatus</name>
    <dbReference type="NCBI Taxonomy" id="904363"/>
    <lineage>
        <taxon>Eukaryota</taxon>
        <taxon>Viridiplantae</taxon>
        <taxon>Chlorophyta</taxon>
        <taxon>core chlorophytes</taxon>
        <taxon>Trebouxiophyceae</taxon>
        <taxon>Chlorellales</taxon>
        <taxon>Chlorellaceae</taxon>
        <taxon>Apatococcus</taxon>
    </lineage>
</organism>
<feature type="region of interest" description="Disordered" evidence="1">
    <location>
        <begin position="62"/>
        <end position="99"/>
    </location>
</feature>
<dbReference type="Proteomes" id="UP001438707">
    <property type="component" value="Unassembled WGS sequence"/>
</dbReference>